<evidence type="ECO:0000256" key="6">
    <source>
        <dbReference type="SAM" id="MobiDB-lite"/>
    </source>
</evidence>
<evidence type="ECO:0000256" key="2">
    <source>
        <dbReference type="ARBA" id="ARBA00022679"/>
    </source>
</evidence>
<evidence type="ECO:0000313" key="9">
    <source>
        <dbReference type="Proteomes" id="UP000198287"/>
    </source>
</evidence>
<dbReference type="Pfam" id="PF00069">
    <property type="entry name" value="Pkinase"/>
    <property type="match status" value="1"/>
</dbReference>
<comment type="caution">
    <text evidence="8">The sequence shown here is derived from an EMBL/GenBank/DDBJ whole genome shotgun (WGS) entry which is preliminary data.</text>
</comment>
<protein>
    <submittedName>
        <fullName evidence="8">Death-associated protein kinase related</fullName>
    </submittedName>
</protein>
<dbReference type="GO" id="GO:0005634">
    <property type="term" value="C:nucleus"/>
    <property type="evidence" value="ECO:0007669"/>
    <property type="project" value="TreeGrafter"/>
</dbReference>
<dbReference type="GO" id="GO:0005524">
    <property type="term" value="F:ATP binding"/>
    <property type="evidence" value="ECO:0007669"/>
    <property type="project" value="UniProtKB-KW"/>
</dbReference>
<evidence type="ECO:0000313" key="8">
    <source>
        <dbReference type="EMBL" id="OXA56788.1"/>
    </source>
</evidence>
<dbReference type="SMART" id="SM00220">
    <property type="entry name" value="S_TKc"/>
    <property type="match status" value="1"/>
</dbReference>
<dbReference type="OrthoDB" id="74764at2759"/>
<dbReference type="EMBL" id="LNIX01000003">
    <property type="protein sequence ID" value="OXA56788.1"/>
    <property type="molecule type" value="Genomic_DNA"/>
</dbReference>
<sequence length="510" mass="57282">MVHEPESTLVARGGCPVVVERMRVGGESGGEMEKSGLLVLGEESRSRLLSPLPIENEYTVELQPFARGKFATVKRAHSKMNSSVSAAKYIRKRRRASTEEIWHEICVLDKSRDCPYIVHLYMVYETPLDTILLLEMAEGGDLQTVLDSEEFLEEFICREVLRDALRGLQFLHSHSIAHLDIKPQNLVVTGCLPGGHVKLCDFGLSRHLSSCAEVRELLGTPEYVSPEVLNYEPLTLATDCWASGVLTYVLLSGISPFGGDCKQETYLNISQRSLSFPLPYFSNVSSFAIDFIEQLLVLKPSGRLTPDLCLQHPWLYIERNSNIFVPEPNNNNRENMIPPEINGNAMQETSSLANGGDNRGQPNDEIDSGIGSEDDHRRNLSWARLDEVLESEQKISHNPDWLTLEDPTLEDPARNIWPNRKKKCSWEAECTGAVLRALDQLERKRGGVTKQASLLRAYGDRSQVISKEEVGEGQVVIREFRQLPRAPALLTKHSELTCDSISTRINKLFN</sequence>
<keyword evidence="9" id="KW-1185">Reference proteome</keyword>
<dbReference type="OMA" id="LATDCWA"/>
<dbReference type="InterPro" id="IPR000719">
    <property type="entry name" value="Prot_kinase_dom"/>
</dbReference>
<feature type="region of interest" description="Disordered" evidence="6">
    <location>
        <begin position="346"/>
        <end position="375"/>
    </location>
</feature>
<keyword evidence="5" id="KW-0067">ATP-binding</keyword>
<dbReference type="PANTHER" id="PTHR24342">
    <property type="entry name" value="SERINE/THREONINE-PROTEIN KINASE 17"/>
    <property type="match status" value="1"/>
</dbReference>
<keyword evidence="2" id="KW-0808">Transferase</keyword>
<dbReference type="Gene3D" id="1.10.510.10">
    <property type="entry name" value="Transferase(Phosphotransferase) domain 1"/>
    <property type="match status" value="1"/>
</dbReference>
<dbReference type="InterPro" id="IPR008271">
    <property type="entry name" value="Ser/Thr_kinase_AS"/>
</dbReference>
<reference evidence="8 9" key="1">
    <citation type="submission" date="2015-12" db="EMBL/GenBank/DDBJ databases">
        <title>The genome of Folsomia candida.</title>
        <authorList>
            <person name="Faddeeva A."/>
            <person name="Derks M.F."/>
            <person name="Anvar Y."/>
            <person name="Smit S."/>
            <person name="Van Straalen N."/>
            <person name="Roelofs D."/>
        </authorList>
    </citation>
    <scope>NUCLEOTIDE SEQUENCE [LARGE SCALE GENOMIC DNA]</scope>
    <source>
        <strain evidence="8 9">VU population</strain>
        <tissue evidence="8">Whole body</tissue>
    </source>
</reference>
<organism evidence="8 9">
    <name type="scientific">Folsomia candida</name>
    <name type="common">Springtail</name>
    <dbReference type="NCBI Taxonomy" id="158441"/>
    <lineage>
        <taxon>Eukaryota</taxon>
        <taxon>Metazoa</taxon>
        <taxon>Ecdysozoa</taxon>
        <taxon>Arthropoda</taxon>
        <taxon>Hexapoda</taxon>
        <taxon>Collembola</taxon>
        <taxon>Entomobryomorpha</taxon>
        <taxon>Isotomoidea</taxon>
        <taxon>Isotomidae</taxon>
        <taxon>Proisotominae</taxon>
        <taxon>Folsomia</taxon>
    </lineage>
</organism>
<feature type="domain" description="Protein kinase" evidence="7">
    <location>
        <begin position="59"/>
        <end position="315"/>
    </location>
</feature>
<evidence type="ECO:0000256" key="4">
    <source>
        <dbReference type="ARBA" id="ARBA00022777"/>
    </source>
</evidence>
<evidence type="ECO:0000259" key="7">
    <source>
        <dbReference type="PROSITE" id="PS50011"/>
    </source>
</evidence>
<dbReference type="GO" id="GO:0004674">
    <property type="term" value="F:protein serine/threonine kinase activity"/>
    <property type="evidence" value="ECO:0007669"/>
    <property type="project" value="UniProtKB-KW"/>
</dbReference>
<dbReference type="Gene3D" id="3.30.200.20">
    <property type="entry name" value="Phosphorylase Kinase, domain 1"/>
    <property type="match status" value="1"/>
</dbReference>
<evidence type="ECO:0000256" key="5">
    <source>
        <dbReference type="ARBA" id="ARBA00022840"/>
    </source>
</evidence>
<dbReference type="AlphaFoldDB" id="A0A226EHT4"/>
<evidence type="ECO:0000256" key="1">
    <source>
        <dbReference type="ARBA" id="ARBA00022527"/>
    </source>
</evidence>
<dbReference type="SUPFAM" id="SSF56112">
    <property type="entry name" value="Protein kinase-like (PK-like)"/>
    <property type="match status" value="1"/>
</dbReference>
<dbReference type="Proteomes" id="UP000198287">
    <property type="component" value="Unassembled WGS sequence"/>
</dbReference>
<dbReference type="GO" id="GO:0035556">
    <property type="term" value="P:intracellular signal transduction"/>
    <property type="evidence" value="ECO:0007669"/>
    <property type="project" value="TreeGrafter"/>
</dbReference>
<dbReference type="GO" id="GO:0043065">
    <property type="term" value="P:positive regulation of apoptotic process"/>
    <property type="evidence" value="ECO:0007669"/>
    <property type="project" value="TreeGrafter"/>
</dbReference>
<keyword evidence="4 8" id="KW-0418">Kinase</keyword>
<evidence type="ECO:0000256" key="3">
    <source>
        <dbReference type="ARBA" id="ARBA00022741"/>
    </source>
</evidence>
<keyword evidence="3" id="KW-0547">Nucleotide-binding</keyword>
<dbReference type="PROSITE" id="PS00108">
    <property type="entry name" value="PROTEIN_KINASE_ST"/>
    <property type="match status" value="1"/>
</dbReference>
<name>A0A226EHT4_FOLCA</name>
<gene>
    <name evidence="8" type="ORF">Fcan01_07659</name>
</gene>
<accession>A0A226EHT4</accession>
<dbReference type="PROSITE" id="PS50011">
    <property type="entry name" value="PROTEIN_KINASE_DOM"/>
    <property type="match status" value="1"/>
</dbReference>
<keyword evidence="1" id="KW-0723">Serine/threonine-protein kinase</keyword>
<proteinExistence type="predicted"/>
<dbReference type="InterPro" id="IPR011009">
    <property type="entry name" value="Kinase-like_dom_sf"/>
</dbReference>
<dbReference type="STRING" id="158441.A0A226EHT4"/>
<dbReference type="PANTHER" id="PTHR24342:SF12">
    <property type="entry name" value="DEATH-ASSOCIATED PROTEIN KINASE RELATED"/>
    <property type="match status" value="1"/>
</dbReference>